<evidence type="ECO:0000313" key="5">
    <source>
        <dbReference type="EMBL" id="OYO21238.1"/>
    </source>
</evidence>
<dbReference type="InterPro" id="IPR003699">
    <property type="entry name" value="QueA"/>
</dbReference>
<name>A0A255H0H8_9ACTN</name>
<evidence type="ECO:0000256" key="1">
    <source>
        <dbReference type="ARBA" id="ARBA00022490"/>
    </source>
</evidence>
<keyword evidence="2" id="KW-0808">Transferase</keyword>
<dbReference type="Gene3D" id="3.40.1780.10">
    <property type="entry name" value="QueA-like"/>
    <property type="match status" value="2"/>
</dbReference>
<gene>
    <name evidence="5" type="ORF">CGZ93_10760</name>
</gene>
<dbReference type="AlphaFoldDB" id="A0A255H0H8"/>
<dbReference type="Proteomes" id="UP000216311">
    <property type="component" value="Unassembled WGS sequence"/>
</dbReference>
<dbReference type="PANTHER" id="PTHR30307">
    <property type="entry name" value="S-ADENOSYLMETHIONINE:TRNA RIBOSYLTRANSFERASE-ISOMERASE"/>
    <property type="match status" value="1"/>
</dbReference>
<dbReference type="OrthoDB" id="9783887at2"/>
<evidence type="ECO:0000256" key="4">
    <source>
        <dbReference type="ARBA" id="ARBA00022785"/>
    </source>
</evidence>
<dbReference type="GO" id="GO:0008616">
    <property type="term" value="P:tRNA queuosine(34) biosynthetic process"/>
    <property type="evidence" value="ECO:0007669"/>
    <property type="project" value="UniProtKB-KW"/>
</dbReference>
<proteinExistence type="predicted"/>
<dbReference type="EMBL" id="NMVQ01000019">
    <property type="protein sequence ID" value="OYO21238.1"/>
    <property type="molecule type" value="Genomic_DNA"/>
</dbReference>
<evidence type="ECO:0000256" key="3">
    <source>
        <dbReference type="ARBA" id="ARBA00022691"/>
    </source>
</evidence>
<keyword evidence="3" id="KW-0949">S-adenosyl-L-methionine</keyword>
<dbReference type="Pfam" id="PF02547">
    <property type="entry name" value="Queuosine_synth"/>
    <property type="match status" value="1"/>
</dbReference>
<keyword evidence="4" id="KW-0671">Queuosine biosynthesis</keyword>
<dbReference type="GO" id="GO:0051075">
    <property type="term" value="F:S-adenosylmethionine:tRNA ribosyltransferase-isomerase activity"/>
    <property type="evidence" value="ECO:0007669"/>
    <property type="project" value="TreeGrafter"/>
</dbReference>
<dbReference type="InterPro" id="IPR042118">
    <property type="entry name" value="QueA_dom1"/>
</dbReference>
<keyword evidence="1" id="KW-0963">Cytoplasm</keyword>
<accession>A0A255H0H8</accession>
<dbReference type="SUPFAM" id="SSF111337">
    <property type="entry name" value="QueA-like"/>
    <property type="match status" value="1"/>
</dbReference>
<evidence type="ECO:0000256" key="2">
    <source>
        <dbReference type="ARBA" id="ARBA00022679"/>
    </source>
</evidence>
<organism evidence="5 6">
    <name type="scientific">Enemella dayhoffiae</name>
    <dbReference type="NCBI Taxonomy" id="2016507"/>
    <lineage>
        <taxon>Bacteria</taxon>
        <taxon>Bacillati</taxon>
        <taxon>Actinomycetota</taxon>
        <taxon>Actinomycetes</taxon>
        <taxon>Propionibacteriales</taxon>
        <taxon>Propionibacteriaceae</taxon>
        <taxon>Enemella</taxon>
    </lineage>
</organism>
<keyword evidence="6" id="KW-1185">Reference proteome</keyword>
<comment type="caution">
    <text evidence="5">The sequence shown here is derived from an EMBL/GenBank/DDBJ whole genome shotgun (WGS) entry which is preliminary data.</text>
</comment>
<sequence>MTAKLALKPTTTFAGATPGFADSPAEARTGDRSGVRLLVAADDGIRHRRFPDLVEELRPGDTLVVNTSATVNGELDAIWRHDDGEQPVVLHAVEGPGGWVVELRAAPDAGSPVLDAAAAVAGTGVVFAPVMLHTGFSSQEAGEAPQPERFEVPAATAQLLNHMKDRGDRVIAVGTTATRALESAVEGGRLVARSGWTERVITPDDPPQVVDGLITGWHDAGASHLLLVEAIAGAERTQRAYDAALAGAYAWHEFGDSCLFL</sequence>
<dbReference type="RefSeq" id="WP_094364147.1">
    <property type="nucleotide sequence ID" value="NZ_NMVQ01000019.1"/>
</dbReference>
<evidence type="ECO:0000313" key="6">
    <source>
        <dbReference type="Proteomes" id="UP000216311"/>
    </source>
</evidence>
<protein>
    <submittedName>
        <fullName evidence="5">Queuosine biosynthesis protein</fullName>
    </submittedName>
</protein>
<reference evidence="5 6" key="1">
    <citation type="submission" date="2017-07" db="EMBL/GenBank/DDBJ databases">
        <title>Draft whole genome sequences of clinical Proprionibacteriaceae strains.</title>
        <authorList>
            <person name="Bernier A.-M."/>
            <person name="Bernard K."/>
            <person name="Domingo M.-C."/>
        </authorList>
    </citation>
    <scope>NUCLEOTIDE SEQUENCE [LARGE SCALE GENOMIC DNA]</scope>
    <source>
        <strain evidence="5 6">NML 130396</strain>
    </source>
</reference>
<dbReference type="PANTHER" id="PTHR30307:SF0">
    <property type="entry name" value="S-ADENOSYLMETHIONINE:TRNA RIBOSYLTRANSFERASE-ISOMERASE"/>
    <property type="match status" value="1"/>
</dbReference>
<dbReference type="InterPro" id="IPR036100">
    <property type="entry name" value="QueA_sf"/>
</dbReference>